<organism evidence="2 3">
    <name type="scientific">Brassica carinata</name>
    <name type="common">Ethiopian mustard</name>
    <name type="synonym">Abyssinian cabbage</name>
    <dbReference type="NCBI Taxonomy" id="52824"/>
    <lineage>
        <taxon>Eukaryota</taxon>
        <taxon>Viridiplantae</taxon>
        <taxon>Streptophyta</taxon>
        <taxon>Embryophyta</taxon>
        <taxon>Tracheophyta</taxon>
        <taxon>Spermatophyta</taxon>
        <taxon>Magnoliopsida</taxon>
        <taxon>eudicotyledons</taxon>
        <taxon>Gunneridae</taxon>
        <taxon>Pentapetalae</taxon>
        <taxon>rosids</taxon>
        <taxon>malvids</taxon>
        <taxon>Brassicales</taxon>
        <taxon>Brassicaceae</taxon>
        <taxon>Brassiceae</taxon>
        <taxon>Brassica</taxon>
    </lineage>
</organism>
<comment type="caution">
    <text evidence="2">The sequence shown here is derived from an EMBL/GenBank/DDBJ whole genome shotgun (WGS) entry which is preliminary data.</text>
</comment>
<proteinExistence type="predicted"/>
<protein>
    <submittedName>
        <fullName evidence="2">Uncharacterized protein</fullName>
    </submittedName>
</protein>
<sequence length="99" mass="11358">EQGCRDTHADLFVKRDLLRERSFFWSTFSVERIRNAVELHRSQVILQPSDDPCDVDPIAVLPVRRRRHRSRKGKEVECETVSGDPSLLRGDPSFVPGEG</sequence>
<name>A0A8X7VM35_BRACI</name>
<evidence type="ECO:0000313" key="2">
    <source>
        <dbReference type="EMBL" id="KAG2314283.1"/>
    </source>
</evidence>
<reference evidence="2 3" key="1">
    <citation type="submission" date="2020-02" db="EMBL/GenBank/DDBJ databases">
        <authorList>
            <person name="Ma Q."/>
            <person name="Huang Y."/>
            <person name="Song X."/>
            <person name="Pei D."/>
        </authorList>
    </citation>
    <scope>NUCLEOTIDE SEQUENCE [LARGE SCALE GENOMIC DNA]</scope>
    <source>
        <strain evidence="2">Sxm20200214</strain>
        <tissue evidence="2">Leaf</tissue>
    </source>
</reference>
<accession>A0A8X7VM35</accession>
<feature type="region of interest" description="Disordered" evidence="1">
    <location>
        <begin position="72"/>
        <end position="99"/>
    </location>
</feature>
<dbReference type="Proteomes" id="UP000886595">
    <property type="component" value="Unassembled WGS sequence"/>
</dbReference>
<feature type="non-terminal residue" evidence="2">
    <location>
        <position position="99"/>
    </location>
</feature>
<feature type="non-terminal residue" evidence="2">
    <location>
        <position position="1"/>
    </location>
</feature>
<dbReference type="AlphaFoldDB" id="A0A8X7VM35"/>
<dbReference type="EMBL" id="JAAMPC010000004">
    <property type="protein sequence ID" value="KAG2314283.1"/>
    <property type="molecule type" value="Genomic_DNA"/>
</dbReference>
<keyword evidence="3" id="KW-1185">Reference proteome</keyword>
<evidence type="ECO:0000313" key="3">
    <source>
        <dbReference type="Proteomes" id="UP000886595"/>
    </source>
</evidence>
<evidence type="ECO:0000256" key="1">
    <source>
        <dbReference type="SAM" id="MobiDB-lite"/>
    </source>
</evidence>
<gene>
    <name evidence="2" type="ORF">Bca52824_017405</name>
</gene>